<proteinExistence type="predicted"/>
<dbReference type="Proteomes" id="UP001589535">
    <property type="component" value="Unassembled WGS sequence"/>
</dbReference>
<comment type="caution">
    <text evidence="2">The sequence shown here is derived from an EMBL/GenBank/DDBJ whole genome shotgun (WGS) entry which is preliminary data.</text>
</comment>
<dbReference type="RefSeq" id="WP_378192185.1">
    <property type="nucleotide sequence ID" value="NZ_JBHMBK010000007.1"/>
</dbReference>
<dbReference type="EMBL" id="JBHMBK010000007">
    <property type="protein sequence ID" value="MFB9684966.1"/>
    <property type="molecule type" value="Genomic_DNA"/>
</dbReference>
<name>A0ABV5U0Q6_9PSEU</name>
<gene>
    <name evidence="2" type="ORF">ACFFTO_12305</name>
</gene>
<keyword evidence="3" id="KW-1185">Reference proteome</keyword>
<protein>
    <submittedName>
        <fullName evidence="2">Uncharacterized protein</fullName>
    </submittedName>
</protein>
<evidence type="ECO:0000313" key="3">
    <source>
        <dbReference type="Proteomes" id="UP001589535"/>
    </source>
</evidence>
<reference evidence="2 3" key="1">
    <citation type="submission" date="2024-09" db="EMBL/GenBank/DDBJ databases">
        <authorList>
            <person name="Sun Q."/>
            <person name="Mori K."/>
        </authorList>
    </citation>
    <scope>NUCLEOTIDE SEQUENCE [LARGE SCALE GENOMIC DNA]</scope>
    <source>
        <strain evidence="2 3">JCM 13852</strain>
    </source>
</reference>
<organism evidence="2 3">
    <name type="scientific">Amycolatopsis plumensis</name>
    <dbReference type="NCBI Taxonomy" id="236508"/>
    <lineage>
        <taxon>Bacteria</taxon>
        <taxon>Bacillati</taxon>
        <taxon>Actinomycetota</taxon>
        <taxon>Actinomycetes</taxon>
        <taxon>Pseudonocardiales</taxon>
        <taxon>Pseudonocardiaceae</taxon>
        <taxon>Amycolatopsis</taxon>
    </lineage>
</organism>
<evidence type="ECO:0000313" key="2">
    <source>
        <dbReference type="EMBL" id="MFB9684966.1"/>
    </source>
</evidence>
<sequence length="101" mass="10982">MITPDLLTAIAALLGPFSGVLAGLFSARRAVRNARSAGERQALAALHTGYQNLLRERAAYTRDLLDELTSVNRDLAALRRENAELLGEIRALRGNGPERRG</sequence>
<keyword evidence="1" id="KW-0175">Coiled coil</keyword>
<accession>A0ABV5U0Q6</accession>
<evidence type="ECO:0000256" key="1">
    <source>
        <dbReference type="SAM" id="Coils"/>
    </source>
</evidence>
<feature type="coiled-coil region" evidence="1">
    <location>
        <begin position="61"/>
        <end position="95"/>
    </location>
</feature>